<gene>
    <name evidence="6" type="ORF">UFOVP1031_7</name>
    <name evidence="7" type="ORF">UFOVP1172_128</name>
    <name evidence="8" type="ORF">UFOVP1240_33</name>
    <name evidence="9" type="ORF">UFOVP1486_90</name>
    <name evidence="11" type="ORF">UFOVP1578_79</name>
    <name evidence="10" type="ORF">UFOVP1630_71</name>
    <name evidence="1" type="ORF">UFOVP288_50</name>
    <name evidence="2" type="ORF">UFOVP483_146</name>
    <name evidence="3" type="ORF">UFOVP573_65</name>
    <name evidence="4" type="ORF">UFOVP769_50</name>
    <name evidence="5" type="ORF">UFOVP962_18</name>
</gene>
<evidence type="ECO:0000313" key="4">
    <source>
        <dbReference type="EMBL" id="CAB4161390.1"/>
    </source>
</evidence>
<dbReference type="EMBL" id="LR797434">
    <property type="protein sequence ID" value="CAB4216171.1"/>
    <property type="molecule type" value="Genomic_DNA"/>
</dbReference>
<sequence>MIFWNSGGAARSGEGYGDSSLNIISNLIKHGVPVSEYLVDVPDEIEKLDFGIDYMSVNTNTDSPIIINNCLPEGYVYGSKYSIGFTYWETTALKKDWVDQMNRMDEIWTTSEFMKNVFINSGVHKPVYAFSLGVDPELYSPYKKKSNKPFTFLSMGSPSTRKNSQMAVDAFLHLFSRDENYKLIYKSNGPPDARLHKDTSNQSSIHGHPRIEVIDWKLSESLLSALYDEADCLLYPTSGEGWGLIPFQAIAKGIPTICTNATACEEYAEMSVPLDYKWSNINMTGIYHNTGEWAEPSFDDLCDKMLYVVKNYDDVSNKTLEGARHINENMTWEKVTKEYAERLWQILNDTRVKP</sequence>
<dbReference type="EMBL" id="LR796461">
    <property type="protein sequence ID" value="CAB4146184.1"/>
    <property type="molecule type" value="Genomic_DNA"/>
</dbReference>
<evidence type="ECO:0000313" key="3">
    <source>
        <dbReference type="EMBL" id="CAB4150925.1"/>
    </source>
</evidence>
<dbReference type="EMBL" id="LR796980">
    <property type="protein sequence ID" value="CAB4178865.1"/>
    <property type="molecule type" value="Genomic_DNA"/>
</dbReference>
<evidence type="ECO:0000313" key="7">
    <source>
        <dbReference type="EMBL" id="CAB4188836.1"/>
    </source>
</evidence>
<evidence type="ECO:0000313" key="8">
    <source>
        <dbReference type="EMBL" id="CAB4191957.1"/>
    </source>
</evidence>
<dbReference type="EMBL" id="LR797492">
    <property type="protein sequence ID" value="CAB4220094.1"/>
    <property type="molecule type" value="Genomic_DNA"/>
</dbReference>
<evidence type="ECO:0000313" key="9">
    <source>
        <dbReference type="EMBL" id="CAB4216171.1"/>
    </source>
</evidence>
<keyword evidence="3" id="KW-0808">Transferase</keyword>
<reference evidence="3" key="1">
    <citation type="submission" date="2020-04" db="EMBL/GenBank/DDBJ databases">
        <authorList>
            <person name="Chiriac C."/>
            <person name="Salcher M."/>
            <person name="Ghai R."/>
            <person name="Kavagutti S V."/>
        </authorList>
    </citation>
    <scope>NUCLEOTIDE SEQUENCE</scope>
</reference>
<dbReference type="EMBL" id="LR797180">
    <property type="protein sequence ID" value="CAB4191957.1"/>
    <property type="molecule type" value="Genomic_DNA"/>
</dbReference>
<evidence type="ECO:0000313" key="5">
    <source>
        <dbReference type="EMBL" id="CAB4173984.1"/>
    </source>
</evidence>
<evidence type="ECO:0000313" key="6">
    <source>
        <dbReference type="EMBL" id="CAB4178865.1"/>
    </source>
</evidence>
<protein>
    <submittedName>
        <fullName evidence="3">RfaG Glycosyltransferase</fullName>
    </submittedName>
</protein>
<dbReference type="EMBL" id="LR798423">
    <property type="protein sequence ID" value="CAB5230713.1"/>
    <property type="molecule type" value="Genomic_DNA"/>
</dbReference>
<dbReference type="PANTHER" id="PTHR46656:SF3">
    <property type="entry name" value="PUTATIVE-RELATED"/>
    <property type="match status" value="1"/>
</dbReference>
<dbReference type="Pfam" id="PF20706">
    <property type="entry name" value="GT4-conflict"/>
    <property type="match status" value="1"/>
</dbReference>
<organism evidence="3">
    <name type="scientific">uncultured Caudovirales phage</name>
    <dbReference type="NCBI Taxonomy" id="2100421"/>
    <lineage>
        <taxon>Viruses</taxon>
        <taxon>Duplodnaviria</taxon>
        <taxon>Heunggongvirae</taxon>
        <taxon>Uroviricota</taxon>
        <taxon>Caudoviricetes</taxon>
        <taxon>Peduoviridae</taxon>
        <taxon>Maltschvirus</taxon>
        <taxon>Maltschvirus maltsch</taxon>
    </lineage>
</organism>
<dbReference type="EMBL" id="LR796709">
    <property type="protein sequence ID" value="CAB4161390.1"/>
    <property type="molecule type" value="Genomic_DNA"/>
</dbReference>
<dbReference type="Gene3D" id="3.40.50.2000">
    <property type="entry name" value="Glycogen Phosphorylase B"/>
    <property type="match status" value="1"/>
</dbReference>
<dbReference type="EMBL" id="LR796917">
    <property type="protein sequence ID" value="CAB4173984.1"/>
    <property type="molecule type" value="Genomic_DNA"/>
</dbReference>
<evidence type="ECO:0000313" key="11">
    <source>
        <dbReference type="EMBL" id="CAB5230713.1"/>
    </source>
</evidence>
<proteinExistence type="predicted"/>
<dbReference type="PANTHER" id="PTHR46656">
    <property type="entry name" value="PUTATIVE-RELATED"/>
    <property type="match status" value="1"/>
</dbReference>
<dbReference type="EMBL" id="LR796548">
    <property type="protein sequence ID" value="CAB4150925.1"/>
    <property type="molecule type" value="Genomic_DNA"/>
</dbReference>
<evidence type="ECO:0000313" key="10">
    <source>
        <dbReference type="EMBL" id="CAB4220094.1"/>
    </source>
</evidence>
<dbReference type="EMBL" id="LR796305">
    <property type="protein sequence ID" value="CAB4135648.1"/>
    <property type="molecule type" value="Genomic_DNA"/>
</dbReference>
<evidence type="ECO:0000313" key="2">
    <source>
        <dbReference type="EMBL" id="CAB4146184.1"/>
    </source>
</evidence>
<name>A0A6J5MUP4_9CAUD</name>
<accession>A0A6J5MUP4</accession>
<dbReference type="GO" id="GO:0016740">
    <property type="term" value="F:transferase activity"/>
    <property type="evidence" value="ECO:0007669"/>
    <property type="project" value="UniProtKB-KW"/>
</dbReference>
<dbReference type="EMBL" id="LR797130">
    <property type="protein sequence ID" value="CAB4188836.1"/>
    <property type="molecule type" value="Genomic_DNA"/>
</dbReference>
<dbReference type="SUPFAM" id="SSF53756">
    <property type="entry name" value="UDP-Glycosyltransferase/glycogen phosphorylase"/>
    <property type="match status" value="1"/>
</dbReference>
<evidence type="ECO:0000313" key="1">
    <source>
        <dbReference type="EMBL" id="CAB4135648.1"/>
    </source>
</evidence>